<dbReference type="InterPro" id="IPR036567">
    <property type="entry name" value="RHF-like"/>
</dbReference>
<dbReference type="FunFam" id="3.30.505.50:FF:000001">
    <property type="entry name" value="Ribosome hibernation promoting factor"/>
    <property type="match status" value="1"/>
</dbReference>
<keyword evidence="1 6" id="KW-0963">Cytoplasm</keyword>
<feature type="coiled-coil region" evidence="7">
    <location>
        <begin position="73"/>
        <end position="100"/>
    </location>
</feature>
<dbReference type="AlphaFoldDB" id="A0A0P9CBQ9"/>
<dbReference type="InterPro" id="IPR038416">
    <property type="entry name" value="Ribosom_S30AE_C_sf"/>
</dbReference>
<accession>A0A0P9CBQ9</accession>
<dbReference type="InterPro" id="IPR003489">
    <property type="entry name" value="RHF/RaiA"/>
</dbReference>
<evidence type="ECO:0000313" key="9">
    <source>
        <dbReference type="EMBL" id="KPV42982.1"/>
    </source>
</evidence>
<organism evidence="9 10">
    <name type="scientific">Alicyclobacillus ferrooxydans</name>
    <dbReference type="NCBI Taxonomy" id="471514"/>
    <lineage>
        <taxon>Bacteria</taxon>
        <taxon>Bacillati</taxon>
        <taxon>Bacillota</taxon>
        <taxon>Bacilli</taxon>
        <taxon>Bacillales</taxon>
        <taxon>Alicyclobacillaceae</taxon>
        <taxon>Alicyclobacillus</taxon>
    </lineage>
</organism>
<keyword evidence="10" id="KW-1185">Reference proteome</keyword>
<dbReference type="CDD" id="cd00552">
    <property type="entry name" value="RaiA"/>
    <property type="match status" value="1"/>
</dbReference>
<dbReference type="Proteomes" id="UP000050482">
    <property type="component" value="Unassembled WGS sequence"/>
</dbReference>
<dbReference type="OrthoDB" id="9794975at2"/>
<keyword evidence="2 6" id="KW-0810">Translation regulation</keyword>
<dbReference type="RefSeq" id="WP_054969980.1">
    <property type="nucleotide sequence ID" value="NZ_LJCO01000064.1"/>
</dbReference>
<keyword evidence="7" id="KW-0175">Coiled coil</keyword>
<sequence length="190" mass="22116">MDIQVRGDRIEVTGALHGYVDKKIHRLEKFFDAPPEREVSVTMSVERGMHRVEVMLQIHGVIFRAEETSDDMYASIDLVVDKLEHQLNKYKNKINKRFREQGLRTRIKTSATNGAFSVAPAYDEEVDVEEMLDEVVRVKKFPMKPMDVHEAILQMDLLGHDFYVFTNAVTNETNVVYRRKMGRYGLIEPR</sequence>
<evidence type="ECO:0000259" key="8">
    <source>
        <dbReference type="Pfam" id="PF16321"/>
    </source>
</evidence>
<comment type="caution">
    <text evidence="9">The sequence shown here is derived from an EMBL/GenBank/DDBJ whole genome shotgun (WGS) entry which is preliminary data.</text>
</comment>
<dbReference type="Pfam" id="PF16321">
    <property type="entry name" value="Ribosom_S30AE_C"/>
    <property type="match status" value="1"/>
</dbReference>
<evidence type="ECO:0000256" key="3">
    <source>
        <dbReference type="ARBA" id="ARBA00038434"/>
    </source>
</evidence>
<protein>
    <recommendedName>
        <fullName evidence="5 6">Ribosome hibernation promoting factor</fullName>
        <shortName evidence="6">HPF</shortName>
    </recommendedName>
</protein>
<dbReference type="PANTHER" id="PTHR33231">
    <property type="entry name" value="30S RIBOSOMAL PROTEIN"/>
    <property type="match status" value="1"/>
</dbReference>
<comment type="function">
    <text evidence="6">Required for dimerization of active 70S ribosomes into 100S ribosomes in stationary phase; 100S ribosomes are translationally inactive and sometimes present during exponential growth.</text>
</comment>
<comment type="similarity">
    <text evidence="3">Belongs to the HPF/YfiA ribosome-associated protein family. Short HPF subfamily.</text>
</comment>
<dbReference type="GO" id="GO:0022627">
    <property type="term" value="C:cytosolic small ribosomal subunit"/>
    <property type="evidence" value="ECO:0007669"/>
    <property type="project" value="TreeGrafter"/>
</dbReference>
<comment type="subunit">
    <text evidence="4">Associates exclusively with 100S ribosomes, which are dimers of 70S ribosomes.</text>
</comment>
<gene>
    <name evidence="6" type="primary">hpf</name>
    <name evidence="9" type="ORF">AN477_15035</name>
</gene>
<evidence type="ECO:0000256" key="5">
    <source>
        <dbReference type="ARBA" id="ARBA00041148"/>
    </source>
</evidence>
<dbReference type="InterPro" id="IPR034694">
    <property type="entry name" value="HPF_long/plastid"/>
</dbReference>
<proteinExistence type="inferred from homology"/>
<dbReference type="GO" id="GO:0043024">
    <property type="term" value="F:ribosomal small subunit binding"/>
    <property type="evidence" value="ECO:0007669"/>
    <property type="project" value="TreeGrafter"/>
</dbReference>
<dbReference type="InterPro" id="IPR032528">
    <property type="entry name" value="Ribosom_S30AE_C"/>
</dbReference>
<dbReference type="Pfam" id="PF02482">
    <property type="entry name" value="Ribosomal_S30AE"/>
    <property type="match status" value="1"/>
</dbReference>
<name>A0A0P9CBQ9_9BACL</name>
<comment type="similarity">
    <text evidence="6">Belongs to the HPF/YfiA ribosome-associated protein family. Long HPF subfamily.</text>
</comment>
<dbReference type="HAMAP" id="MF_00839">
    <property type="entry name" value="HPF"/>
    <property type="match status" value="1"/>
</dbReference>
<evidence type="ECO:0000256" key="2">
    <source>
        <dbReference type="ARBA" id="ARBA00022845"/>
    </source>
</evidence>
<comment type="subcellular location">
    <subcellularLocation>
        <location evidence="6">Cytoplasm</location>
    </subcellularLocation>
</comment>
<evidence type="ECO:0000256" key="4">
    <source>
        <dbReference type="ARBA" id="ARBA00038695"/>
    </source>
</evidence>
<evidence type="ECO:0000313" key="10">
    <source>
        <dbReference type="Proteomes" id="UP000050482"/>
    </source>
</evidence>
<dbReference type="NCBIfam" id="TIGR00741">
    <property type="entry name" value="yfiA"/>
    <property type="match status" value="1"/>
</dbReference>
<dbReference type="STRING" id="471514.AN477_15035"/>
<feature type="domain" description="Sigma 54 modulation/S30EA ribosomal protein C-terminal" evidence="8">
    <location>
        <begin position="133"/>
        <end position="186"/>
    </location>
</feature>
<reference evidence="9 10" key="1">
    <citation type="submission" date="2015-09" db="EMBL/GenBank/DDBJ databases">
        <title>Draft genome sequence of Alicyclobacillus ferrooxydans DSM 22381.</title>
        <authorList>
            <person name="Hemp J."/>
        </authorList>
    </citation>
    <scope>NUCLEOTIDE SEQUENCE [LARGE SCALE GENOMIC DNA]</scope>
    <source>
        <strain evidence="9 10">TC-34</strain>
    </source>
</reference>
<evidence type="ECO:0000256" key="6">
    <source>
        <dbReference type="HAMAP-Rule" id="MF_00839"/>
    </source>
</evidence>
<dbReference type="EMBL" id="LJCO01000064">
    <property type="protein sequence ID" value="KPV42982.1"/>
    <property type="molecule type" value="Genomic_DNA"/>
</dbReference>
<dbReference type="PANTHER" id="PTHR33231:SF1">
    <property type="entry name" value="30S RIBOSOMAL PROTEIN"/>
    <property type="match status" value="1"/>
</dbReference>
<dbReference type="PATRIC" id="fig|471514.4.peg.2596"/>
<dbReference type="FunFam" id="3.30.160.100:FF:000001">
    <property type="entry name" value="Ribosome hibernation promoting factor"/>
    <property type="match status" value="1"/>
</dbReference>
<dbReference type="SUPFAM" id="SSF69754">
    <property type="entry name" value="Ribosome binding protein Y (YfiA homologue)"/>
    <property type="match status" value="1"/>
</dbReference>
<evidence type="ECO:0000256" key="1">
    <source>
        <dbReference type="ARBA" id="ARBA00022490"/>
    </source>
</evidence>
<dbReference type="Gene3D" id="3.30.160.100">
    <property type="entry name" value="Ribosome hibernation promotion factor-like"/>
    <property type="match status" value="1"/>
</dbReference>
<dbReference type="InterPro" id="IPR050574">
    <property type="entry name" value="HPF/YfiA_ribosome-assoc"/>
</dbReference>
<evidence type="ECO:0000256" key="7">
    <source>
        <dbReference type="SAM" id="Coils"/>
    </source>
</evidence>
<dbReference type="GO" id="GO:0045900">
    <property type="term" value="P:negative regulation of translational elongation"/>
    <property type="evidence" value="ECO:0007669"/>
    <property type="project" value="TreeGrafter"/>
</dbReference>
<dbReference type="Gene3D" id="3.30.505.50">
    <property type="entry name" value="Sigma 54 modulation/S30EA ribosomal protein, C-terminal domain"/>
    <property type="match status" value="1"/>
</dbReference>
<comment type="subunit">
    <text evidence="6">Interacts with 100S ribosomes.</text>
</comment>